<accession>A0A8J2KKF4</accession>
<dbReference type="AlphaFoldDB" id="A0A8J2KKF4"/>
<gene>
    <name evidence="1" type="ORF">AFUS01_LOCUS15721</name>
</gene>
<evidence type="ECO:0000313" key="2">
    <source>
        <dbReference type="Proteomes" id="UP000708208"/>
    </source>
</evidence>
<evidence type="ECO:0000313" key="1">
    <source>
        <dbReference type="EMBL" id="CAG7726836.1"/>
    </source>
</evidence>
<name>A0A8J2KKF4_9HEXA</name>
<comment type="caution">
    <text evidence="1">The sequence shown here is derived from an EMBL/GenBank/DDBJ whole genome shotgun (WGS) entry which is preliminary data.</text>
</comment>
<protein>
    <submittedName>
        <fullName evidence="1">Uncharacterized protein</fullName>
    </submittedName>
</protein>
<feature type="non-terminal residue" evidence="1">
    <location>
        <position position="1"/>
    </location>
</feature>
<reference evidence="1" key="1">
    <citation type="submission" date="2021-06" db="EMBL/GenBank/DDBJ databases">
        <authorList>
            <person name="Hodson N. C."/>
            <person name="Mongue J. A."/>
            <person name="Jaron S. K."/>
        </authorList>
    </citation>
    <scope>NUCLEOTIDE SEQUENCE</scope>
</reference>
<keyword evidence="2" id="KW-1185">Reference proteome</keyword>
<proteinExistence type="predicted"/>
<organism evidence="1 2">
    <name type="scientific">Allacma fusca</name>
    <dbReference type="NCBI Taxonomy" id="39272"/>
    <lineage>
        <taxon>Eukaryota</taxon>
        <taxon>Metazoa</taxon>
        <taxon>Ecdysozoa</taxon>
        <taxon>Arthropoda</taxon>
        <taxon>Hexapoda</taxon>
        <taxon>Collembola</taxon>
        <taxon>Symphypleona</taxon>
        <taxon>Sminthuridae</taxon>
        <taxon>Allacma</taxon>
    </lineage>
</organism>
<dbReference type="EMBL" id="CAJVCH010140660">
    <property type="protein sequence ID" value="CAG7726836.1"/>
    <property type="molecule type" value="Genomic_DNA"/>
</dbReference>
<dbReference type="Proteomes" id="UP000708208">
    <property type="component" value="Unassembled WGS sequence"/>
</dbReference>
<sequence>MKSRTLKRGRSKKRDDVIFCHNRPCLIVD</sequence>